<keyword evidence="5" id="KW-0206">Cytoskeleton</keyword>
<dbReference type="PROSITE" id="PS50003">
    <property type="entry name" value="PH_DOMAIN"/>
    <property type="match status" value="1"/>
</dbReference>
<dbReference type="InterPro" id="IPR035899">
    <property type="entry name" value="DBL_dom_sf"/>
</dbReference>
<feature type="compositionally biased region" description="Pro residues" evidence="7">
    <location>
        <begin position="160"/>
        <end position="186"/>
    </location>
</feature>
<dbReference type="SUPFAM" id="SSF50729">
    <property type="entry name" value="PH domain-like"/>
    <property type="match status" value="1"/>
</dbReference>
<dbReference type="InterPro" id="IPR013083">
    <property type="entry name" value="Znf_RING/FYVE/PHD"/>
</dbReference>
<reference evidence="12" key="1">
    <citation type="submission" date="2023-03" db="EMBL/GenBank/DDBJ databases">
        <title>Mating type loci evolution in Malassezia.</title>
        <authorList>
            <person name="Coelho M.A."/>
        </authorList>
    </citation>
    <scope>NUCLEOTIDE SEQUENCE</scope>
    <source>
        <strain evidence="12">CBS 10434</strain>
    </source>
</reference>
<feature type="region of interest" description="Disordered" evidence="7">
    <location>
        <begin position="154"/>
        <end position="189"/>
    </location>
</feature>
<feature type="compositionally biased region" description="Low complexity" evidence="7">
    <location>
        <begin position="1340"/>
        <end position="1349"/>
    </location>
</feature>
<dbReference type="InterPro" id="IPR000306">
    <property type="entry name" value="Znf_FYVE"/>
</dbReference>
<evidence type="ECO:0000259" key="10">
    <source>
        <dbReference type="PROSITE" id="PS50178"/>
    </source>
</evidence>
<dbReference type="InterPro" id="IPR019021">
    <property type="entry name" value="Mms22"/>
</dbReference>
<dbReference type="InterPro" id="IPR008942">
    <property type="entry name" value="ENTH_VHS"/>
</dbReference>
<feature type="compositionally biased region" description="Polar residues" evidence="7">
    <location>
        <begin position="1405"/>
        <end position="1421"/>
    </location>
</feature>
<dbReference type="SMART" id="SM00233">
    <property type="entry name" value="PH"/>
    <property type="match status" value="1"/>
</dbReference>
<dbReference type="InterPro" id="IPR011011">
    <property type="entry name" value="Znf_FYVE_PHD"/>
</dbReference>
<dbReference type="Gene3D" id="2.30.29.30">
    <property type="entry name" value="Pleckstrin-homology domain (PH domain)/Phosphotyrosine-binding domain (PTB)"/>
    <property type="match status" value="1"/>
</dbReference>
<dbReference type="Proteomes" id="UP001220961">
    <property type="component" value="Chromosome 4"/>
</dbReference>
<dbReference type="GO" id="GO:0031297">
    <property type="term" value="P:replication fork processing"/>
    <property type="evidence" value="ECO:0007669"/>
    <property type="project" value="InterPro"/>
</dbReference>
<feature type="region of interest" description="Disordered" evidence="7">
    <location>
        <begin position="1489"/>
        <end position="1528"/>
    </location>
</feature>
<gene>
    <name evidence="12" type="ORF">MCAP1_002106</name>
</gene>
<dbReference type="GO" id="GO:0005634">
    <property type="term" value="C:nucleus"/>
    <property type="evidence" value="ECO:0007669"/>
    <property type="project" value="InterPro"/>
</dbReference>
<dbReference type="SMART" id="SM00064">
    <property type="entry name" value="FYVE"/>
    <property type="match status" value="1"/>
</dbReference>
<dbReference type="SMART" id="SM00325">
    <property type="entry name" value="RhoGEF"/>
    <property type="match status" value="1"/>
</dbReference>
<dbReference type="GO" id="GO:0005856">
    <property type="term" value="C:cytoskeleton"/>
    <property type="evidence" value="ECO:0007669"/>
    <property type="project" value="UniProtKB-SubCell"/>
</dbReference>
<dbReference type="EMBL" id="CP119911">
    <property type="protein sequence ID" value="WFD19866.1"/>
    <property type="molecule type" value="Genomic_DNA"/>
</dbReference>
<evidence type="ECO:0000256" key="1">
    <source>
        <dbReference type="ARBA" id="ARBA00004245"/>
    </source>
</evidence>
<evidence type="ECO:0000256" key="3">
    <source>
        <dbReference type="ARBA" id="ARBA00022771"/>
    </source>
</evidence>
<dbReference type="Pfam" id="PF00621">
    <property type="entry name" value="RhoGEF"/>
    <property type="match status" value="1"/>
</dbReference>
<dbReference type="PANTHER" id="PTHR28122">
    <property type="entry name" value="E3 UBIQUITIN-PROTEIN LIGASE SUBSTRATE RECEPTOR MMS22"/>
    <property type="match status" value="1"/>
</dbReference>
<dbReference type="PROSITE" id="PS50010">
    <property type="entry name" value="DH_2"/>
    <property type="match status" value="1"/>
</dbReference>
<dbReference type="GO" id="GO:0035361">
    <property type="term" value="C:Cul8-RING ubiquitin ligase complex"/>
    <property type="evidence" value="ECO:0007669"/>
    <property type="project" value="TreeGrafter"/>
</dbReference>
<feature type="domain" description="FYVE-type" evidence="10">
    <location>
        <begin position="925"/>
        <end position="987"/>
    </location>
</feature>
<evidence type="ECO:0000256" key="4">
    <source>
        <dbReference type="ARBA" id="ARBA00022833"/>
    </source>
</evidence>
<accession>A0AAF0IVQ0</accession>
<evidence type="ECO:0000256" key="6">
    <source>
        <dbReference type="PROSITE-ProRule" id="PRU00091"/>
    </source>
</evidence>
<evidence type="ECO:0000259" key="9">
    <source>
        <dbReference type="PROSITE" id="PS50010"/>
    </source>
</evidence>
<keyword evidence="3 6" id="KW-0863">Zinc-finger</keyword>
<dbReference type="InterPro" id="IPR000219">
    <property type="entry name" value="DH_dom"/>
</dbReference>
<feature type="region of interest" description="Disordered" evidence="7">
    <location>
        <begin position="1394"/>
        <end position="1421"/>
    </location>
</feature>
<dbReference type="PROSITE" id="PS50178">
    <property type="entry name" value="ZF_FYVE"/>
    <property type="match status" value="1"/>
</dbReference>
<dbReference type="InterPro" id="IPR011993">
    <property type="entry name" value="PH-like_dom_sf"/>
</dbReference>
<dbReference type="PROSITE" id="PS00518">
    <property type="entry name" value="ZF_RING_1"/>
    <property type="match status" value="1"/>
</dbReference>
<dbReference type="Pfam" id="PF01363">
    <property type="entry name" value="FYVE"/>
    <property type="match status" value="1"/>
</dbReference>
<keyword evidence="5" id="KW-0963">Cytoplasm</keyword>
<keyword evidence="13" id="KW-1185">Reference proteome</keyword>
<evidence type="ECO:0000259" key="11">
    <source>
        <dbReference type="PROSITE" id="PS51391"/>
    </source>
</evidence>
<dbReference type="PROSITE" id="PS51391">
    <property type="entry name" value="CID"/>
    <property type="match status" value="1"/>
</dbReference>
<keyword evidence="2" id="KW-0479">Metal-binding</keyword>
<dbReference type="SUPFAM" id="SSF48464">
    <property type="entry name" value="ENTH/VHS domain"/>
    <property type="match status" value="1"/>
</dbReference>
<dbReference type="PANTHER" id="PTHR28122:SF1">
    <property type="entry name" value="E3 UBIQUITIN-PROTEIN LIGASE SUBSTRATE RECEPTOR MMS22"/>
    <property type="match status" value="1"/>
</dbReference>
<dbReference type="InterPro" id="IPR017907">
    <property type="entry name" value="Znf_RING_CS"/>
</dbReference>
<evidence type="ECO:0000313" key="13">
    <source>
        <dbReference type="Proteomes" id="UP001220961"/>
    </source>
</evidence>
<dbReference type="SUPFAM" id="SSF57903">
    <property type="entry name" value="FYVE/PHD zinc finger"/>
    <property type="match status" value="1"/>
</dbReference>
<feature type="compositionally biased region" description="Basic and acidic residues" evidence="7">
    <location>
        <begin position="328"/>
        <end position="342"/>
    </location>
</feature>
<dbReference type="InterPro" id="IPR017455">
    <property type="entry name" value="Znf_FYVE-rel"/>
</dbReference>
<dbReference type="GO" id="GO:0005085">
    <property type="term" value="F:guanyl-nucleotide exchange factor activity"/>
    <property type="evidence" value="ECO:0007669"/>
    <property type="project" value="InterPro"/>
</dbReference>
<sequence length="2335" mass="255624">MSDVASFAALLYETIAQNKLSGSRVHRVTESATDALRDPEGLASTMLKAHLRASASTKLVSIYLFDAIARHAQELARRGGTGTASKDDPAVLAANAAALLRALHEPAAQVGIDSLRHVPPEQRDKVRKVVDIWSRAATFPAPILQRILENGARTEAPPTRTAPPPAPAPAPAPPTRAAPPPAPAPAPAAAQLPPHVLALLGQPPAASAPSPPVAPAASVPSPQPEAVRSPMGATGPGAPRGGSRGPAEPEDLRDFDQSTFDPTNSAHWERLARLWKNTYQYEASGPELMMALMSGALSKEQDPRWAAMPPMPGMPPMPPMPGMPEPGRGADARRAVDSHEQHGPSAGGGERGLTPWIMHLDPSLPAPGVPAVRQRSRTFVMRPRSSVLMLSSMDRRLSLGEDMSRALAWPRTAPREPGPGASRHRHTASDVDALASTPALQRQMAQRRALAHELYDSEKAYVRGLCLVDTYYYTPLLTAAQQPVPIVSRSALNRMFANFYDILQLSKELLCRLDERVGHASDAHAPWDPLQDEVGDLLAPIAPFLKMYSLFMQNFSQAMQSIEAERRANERFRRFLADANQKTHAEHQRAMALGLEAQMLTIVQRVPRYKLLLHGLLAHTPEWHRDYELLRQSYTVVDHTATYINEHMRQHELTLTALELQRTLLGLKEPLVVPGRRLLKHGTLLKTRRKDIQPRRFYLFSDCLVVSSASTDSLAPTDAEALLEGPRSSHSDADSAPAVQAAPSFHRLPWTSMQYLTHKLPLTDLTVIGYDDLPLSVGAGASASPPGLPASASLPNLAATHADPRAVLRHRFEILSSHCSFSLYAPTRGCQQSWISAIREAQDEYRVSLPSMRKSTELASRPASLSSSASSDALDEALDSPGAHLSLSPAEAQPHASTSLAPPLFGRHEDLPVLEHYLAPVWVPDSLAARCRRCGEPFTLWRRKHHCRLCGHVFCHACASSYFRIRAGDVRADVRTRACVACFRSTFDRAPRLQHSEAHTVSGPDPLASMTPPITPLPVLTSVPPDTVSPAHGRRWSIVSVPQDSPSTPRVHVQTKTRTSPTRDDTPVQGPAPMTPTRLPLAPPSSAAAWLQSLLRSPAPPLSRLAMPARGSGRVVGTSDAEEAVGWASDSGVGELVDTSRCARSYTLFGTEPRRPRASAARAPPSTPVPAPRHRLRTRNIAQIHPYTIEALRYRRELYANNWEDAVVSQREWRRRLPWEEESGARKAASPSLSPPRHTRSPSRDAPIPPPSPPDSRHAPPSPSSSDSTDYERRFRVLKRMMPAHMARACIDDLRAMRHGISSDSDDDTPARPRAEPTGALQPGESRRRLRHTAEAARAPLLSDVSSSDSESDTPPPPSPRLRNADLRWWAVRRRAPSPVREGDVIDRMLARATERAPSAKSARTAPSNATQGPRRTARTSLPTWLTGRRDASPPRAAHPPTYVVPGAGHIHSVPTQRRDIVSRLPYVPPAHPTLDLRREARVAAPVATPTHPRRVARGPAPRTESAGPAAPVPRPSRPEAPAPTLPAAWHAAPPEWRDALHELLRWDGLLHVEVDLGVAPPPVGVRFAADTDVGRGRLHALLHGTVPPAPLTCHVQGHTLHDHMSMDDVSAALAALGESLDDTRLWRPLVHFLGTWLSLQAARYAQEGVSLAGAFEMGAASEMLCAWAQAQLHRALPAEPTLLLLWFRVEVQWRVWQHGAGTSVPVLDMAQPLMLRLLASGLARTLAHVAEADRTPITDLAAELWVHVIHVLGHIDDEAFWDVLAAAADDYFALTPCSALVRCERAWLVVLGACTLSFFSAAAGVAGPTPHVKAHWASIQGLLACVRLRYDAPVERAAPRQLLQKRDAYIHVLLHRCFLLCTRWKWPLLHSDTLLRHLFDVFDAHALADLPSERDHDFAPFLRHFDAARLLDAPPQGTAYHIFLQLLGRASAELQQVPDGRQRLARLFSRMTPVRVMPFTQTDPPISTERAKLFNHYSIVMLFLYFEPSSALLRLRQIRSFLAFAPADRASQIACIRAMVYAGTLFRHHGLDVQPVVAWLVDVLQALQAAAGAPAPSDGLAARHAAQTQRELTRMMAVLVRSVQHLVEHAGCPGRPTYPPVALLHPAWTHELLLQAPAPDVAVEVLHVLRAFLAQREAALQPVPSARAPGVDDVDDEFDDTLLTDPSLDALLGGAAETWPDAELATQLHAHISPALFQLLDAWTNAPRADARTALEALVAQAEVQARIDLLIDTWAECARVLVYHNRRDWHGYLTLGNESWKRLRAPVQKRHVAVRLAARLAAWDAQALAACATECVVVWFHGLAAYRVDELPALTAALAPHDPLQRSLRRAPR</sequence>
<evidence type="ECO:0000256" key="7">
    <source>
        <dbReference type="SAM" id="MobiDB-lite"/>
    </source>
</evidence>
<comment type="subcellular location">
    <subcellularLocation>
        <location evidence="1">Cytoplasm</location>
        <location evidence="1">Cytoskeleton</location>
    </subcellularLocation>
</comment>
<dbReference type="GO" id="GO:0008270">
    <property type="term" value="F:zinc ion binding"/>
    <property type="evidence" value="ECO:0007669"/>
    <property type="project" value="UniProtKB-KW"/>
</dbReference>
<dbReference type="Gene3D" id="1.20.900.10">
    <property type="entry name" value="Dbl homology (DH) domain"/>
    <property type="match status" value="1"/>
</dbReference>
<feature type="region of interest" description="Disordered" evidence="7">
    <location>
        <begin position="1153"/>
        <end position="1179"/>
    </location>
</feature>
<feature type="region of interest" description="Disordered" evidence="7">
    <location>
        <begin position="994"/>
        <end position="1013"/>
    </location>
</feature>
<feature type="compositionally biased region" description="Pro residues" evidence="7">
    <location>
        <begin position="1511"/>
        <end position="1525"/>
    </location>
</feature>
<dbReference type="InterPro" id="IPR006569">
    <property type="entry name" value="CID_dom"/>
</dbReference>
<feature type="region of interest" description="Disordered" evidence="7">
    <location>
        <begin position="1300"/>
        <end position="1363"/>
    </location>
</feature>
<evidence type="ECO:0000256" key="2">
    <source>
        <dbReference type="ARBA" id="ARBA00022723"/>
    </source>
</evidence>
<feature type="region of interest" description="Disordered" evidence="7">
    <location>
        <begin position="201"/>
        <end position="261"/>
    </location>
</feature>
<dbReference type="Pfam" id="PF09462">
    <property type="entry name" value="Mus7"/>
    <property type="match status" value="1"/>
</dbReference>
<dbReference type="Gene3D" id="1.25.40.90">
    <property type="match status" value="1"/>
</dbReference>
<dbReference type="CDD" id="cd00160">
    <property type="entry name" value="RhoGEF"/>
    <property type="match status" value="1"/>
</dbReference>
<dbReference type="InterPro" id="IPR001849">
    <property type="entry name" value="PH_domain"/>
</dbReference>
<feature type="domain" description="DH" evidence="9">
    <location>
        <begin position="446"/>
        <end position="647"/>
    </location>
</feature>
<dbReference type="Gene3D" id="3.30.40.10">
    <property type="entry name" value="Zinc/RING finger domain, C3HC4 (zinc finger)"/>
    <property type="match status" value="1"/>
</dbReference>
<name>A0AAF0IVQ0_9BASI</name>
<dbReference type="SUPFAM" id="SSF48065">
    <property type="entry name" value="DBL homology domain (DH-domain)"/>
    <property type="match status" value="1"/>
</dbReference>
<feature type="domain" description="CID" evidence="11">
    <location>
        <begin position="1"/>
        <end position="155"/>
    </location>
</feature>
<evidence type="ECO:0000313" key="12">
    <source>
        <dbReference type="EMBL" id="WFD19866.1"/>
    </source>
</evidence>
<organism evidence="12 13">
    <name type="scientific">Malassezia caprae</name>
    <dbReference type="NCBI Taxonomy" id="1381934"/>
    <lineage>
        <taxon>Eukaryota</taxon>
        <taxon>Fungi</taxon>
        <taxon>Dikarya</taxon>
        <taxon>Basidiomycota</taxon>
        <taxon>Ustilaginomycotina</taxon>
        <taxon>Malasseziomycetes</taxon>
        <taxon>Malasseziales</taxon>
        <taxon>Malasseziaceae</taxon>
        <taxon>Malassezia</taxon>
    </lineage>
</organism>
<feature type="domain" description="PH" evidence="8">
    <location>
        <begin position="677"/>
        <end position="843"/>
    </location>
</feature>
<proteinExistence type="predicted"/>
<protein>
    <submittedName>
        <fullName evidence="12">Uncharacterized protein</fullName>
    </submittedName>
</protein>
<feature type="region of interest" description="Disordered" evidence="7">
    <location>
        <begin position="1220"/>
        <end position="1271"/>
    </location>
</feature>
<feature type="compositionally biased region" description="Polar residues" evidence="7">
    <location>
        <begin position="1040"/>
        <end position="1060"/>
    </location>
</feature>
<dbReference type="GO" id="GO:0000724">
    <property type="term" value="P:double-strand break repair via homologous recombination"/>
    <property type="evidence" value="ECO:0007669"/>
    <property type="project" value="TreeGrafter"/>
</dbReference>
<feature type="region of interest" description="Disordered" evidence="7">
    <location>
        <begin position="1039"/>
        <end position="1083"/>
    </location>
</feature>
<feature type="region of interest" description="Disordered" evidence="7">
    <location>
        <begin position="409"/>
        <end position="430"/>
    </location>
</feature>
<feature type="compositionally biased region" description="Gly residues" evidence="7">
    <location>
        <begin position="234"/>
        <end position="244"/>
    </location>
</feature>
<evidence type="ECO:0000259" key="8">
    <source>
        <dbReference type="PROSITE" id="PS50003"/>
    </source>
</evidence>
<keyword evidence="4" id="KW-0862">Zinc</keyword>
<evidence type="ECO:0000256" key="5">
    <source>
        <dbReference type="ARBA" id="ARBA00023212"/>
    </source>
</evidence>
<feature type="region of interest" description="Disordered" evidence="7">
    <location>
        <begin position="318"/>
        <end position="353"/>
    </location>
</feature>